<comment type="function">
    <text evidence="5">Involved in transvection phenomena (= synapsis-dependent gene expression), where the synaptic pairing of chromosomes carrying genes with which zeste interacts influences the expression of these genes. Zeste binds to DNA and stimulates transcription from a nearby promoter.</text>
</comment>
<gene>
    <name evidence="8" type="ORF">HW555_012843</name>
</gene>
<evidence type="ECO:0000313" key="9">
    <source>
        <dbReference type="Proteomes" id="UP000648187"/>
    </source>
</evidence>
<organism evidence="8 9">
    <name type="scientific">Spodoptera exigua</name>
    <name type="common">Beet armyworm</name>
    <name type="synonym">Noctua fulgens</name>
    <dbReference type="NCBI Taxonomy" id="7107"/>
    <lineage>
        <taxon>Eukaryota</taxon>
        <taxon>Metazoa</taxon>
        <taxon>Ecdysozoa</taxon>
        <taxon>Arthropoda</taxon>
        <taxon>Hexapoda</taxon>
        <taxon>Insecta</taxon>
        <taxon>Pterygota</taxon>
        <taxon>Neoptera</taxon>
        <taxon>Endopterygota</taxon>
        <taxon>Lepidoptera</taxon>
        <taxon>Glossata</taxon>
        <taxon>Ditrysia</taxon>
        <taxon>Noctuoidea</taxon>
        <taxon>Noctuidae</taxon>
        <taxon>Amphipyrinae</taxon>
        <taxon>Spodoptera</taxon>
    </lineage>
</organism>
<feature type="region of interest" description="Disordered" evidence="6">
    <location>
        <begin position="141"/>
        <end position="172"/>
    </location>
</feature>
<feature type="domain" description="Myb/SANT-like DNA-binding" evidence="7">
    <location>
        <begin position="8"/>
        <end position="84"/>
    </location>
</feature>
<dbReference type="PANTHER" id="PTHR23098">
    <property type="entry name" value="AGAP001331-PA-RELATED"/>
    <property type="match status" value="1"/>
</dbReference>
<evidence type="ECO:0000256" key="6">
    <source>
        <dbReference type="SAM" id="MobiDB-lite"/>
    </source>
</evidence>
<name>A0A835KZ80_SPOEX</name>
<evidence type="ECO:0000256" key="1">
    <source>
        <dbReference type="ARBA" id="ARBA00011764"/>
    </source>
</evidence>
<reference evidence="8" key="1">
    <citation type="submission" date="2020-08" db="EMBL/GenBank/DDBJ databases">
        <title>Spodoptera exigua strain:BAW_Kor-Di-RS1 Genome sequencing and assembly.</title>
        <authorList>
            <person name="Kim J."/>
            <person name="Nam H.Y."/>
            <person name="Kwon M."/>
            <person name="Choi J.H."/>
            <person name="Cho S.R."/>
            <person name="Kim G.-H."/>
        </authorList>
    </citation>
    <scope>NUCLEOTIDE SEQUENCE</scope>
    <source>
        <strain evidence="8">BAW_Kor-Di-RS1</strain>
        <tissue evidence="8">Whole-body</tissue>
    </source>
</reference>
<dbReference type="PANTHER" id="PTHR23098:SF16">
    <property type="entry name" value="REGULATORY PROTEIN ZESTE"/>
    <property type="match status" value="1"/>
</dbReference>
<dbReference type="Pfam" id="PF13873">
    <property type="entry name" value="Myb_DNA-bind_5"/>
    <property type="match status" value="1"/>
</dbReference>
<keyword evidence="4" id="KW-0804">Transcription</keyword>
<keyword evidence="3" id="KW-0805">Transcription regulation</keyword>
<evidence type="ECO:0000256" key="5">
    <source>
        <dbReference type="ARBA" id="ARBA00025466"/>
    </source>
</evidence>
<proteinExistence type="predicted"/>
<evidence type="ECO:0000256" key="3">
    <source>
        <dbReference type="ARBA" id="ARBA00023015"/>
    </source>
</evidence>
<dbReference type="InterPro" id="IPR028002">
    <property type="entry name" value="Myb_DNA-bind_5"/>
</dbReference>
<sequence>MTTPKRERSINFSPEEVELLISLVVQNKTIVENKKSDAVTWNEKEQCWKTIEEIFNSTSGTHFRSAKTLKAKYEGIKRITRQKSALICAESYRTVGGPSTAVPLTPIEEKVKNMILLPVDGIESELEFVPEHVVEDHILTHNKPLQNDDSDKELSSRKKMSQHTMPKRVSNDQKWSNWKPKFVHSKKHPALSVEKMKRPFERVTDSKLEIAELQKKILEEELLNKRKQWAFEEEEREHKREMWALEKKYFLNKFDK</sequence>
<comment type="caution">
    <text evidence="8">The sequence shown here is derived from an EMBL/GenBank/DDBJ whole genome shotgun (WGS) entry which is preliminary data.</text>
</comment>
<evidence type="ECO:0000256" key="4">
    <source>
        <dbReference type="ARBA" id="ARBA00023163"/>
    </source>
</evidence>
<dbReference type="EMBL" id="JACKWZ010000523">
    <property type="protein sequence ID" value="KAF9406973.1"/>
    <property type="molecule type" value="Genomic_DNA"/>
</dbReference>
<evidence type="ECO:0000313" key="8">
    <source>
        <dbReference type="EMBL" id="KAF9406973.1"/>
    </source>
</evidence>
<dbReference type="GO" id="GO:0005634">
    <property type="term" value="C:nucleus"/>
    <property type="evidence" value="ECO:0007669"/>
    <property type="project" value="TreeGrafter"/>
</dbReference>
<accession>A0A835KZ80</accession>
<keyword evidence="9" id="KW-1185">Reference proteome</keyword>
<dbReference type="AlphaFoldDB" id="A0A835KZ80"/>
<protein>
    <recommendedName>
        <fullName evidence="2">Regulatory protein zeste</fullName>
    </recommendedName>
</protein>
<comment type="subunit">
    <text evidence="1">Self-associates forming complexes of several hundred monomers.</text>
</comment>
<evidence type="ECO:0000259" key="7">
    <source>
        <dbReference type="Pfam" id="PF13873"/>
    </source>
</evidence>
<evidence type="ECO:0000256" key="2">
    <source>
        <dbReference type="ARBA" id="ARBA00016807"/>
    </source>
</evidence>
<dbReference type="Proteomes" id="UP000648187">
    <property type="component" value="Unassembled WGS sequence"/>
</dbReference>